<accession>A0ABU7QCF6</accession>
<keyword evidence="1" id="KW-0812">Transmembrane</keyword>
<sequence>MSMEPTPVLVVIALLCWLIYALFVWIRGVVHRRRLPEPSVAPGQLEIYQGQAFREMCRRAANPGRRVMMTDYFAERGWNRADVMRILAELLKHKMIVVEGWRFGSYSVTHKGWTEYEGKFIWTGGEGVHISTGPGGFVVANVNSHHSVVHGGYGNRANAPDIPHQQLIDALRTDADTATPDEAVRAREYADDLAAAVDAQDADRTARVLGRINALLSTATAAFTLARGLLPSGS</sequence>
<comment type="caution">
    <text evidence="2">The sequence shown here is derived from an EMBL/GenBank/DDBJ whole genome shotgun (WGS) entry which is preliminary data.</text>
</comment>
<keyword evidence="3" id="KW-1185">Reference proteome</keyword>
<dbReference type="EMBL" id="JAZBJO010000063">
    <property type="protein sequence ID" value="MEE4599073.1"/>
    <property type="molecule type" value="Genomic_DNA"/>
</dbReference>
<keyword evidence="1" id="KW-0472">Membrane</keyword>
<reference evidence="2 3" key="1">
    <citation type="submission" date="2023-11" db="EMBL/GenBank/DDBJ databases">
        <title>30 novel species of actinomycetes from the DSMZ collection.</title>
        <authorList>
            <person name="Nouioui I."/>
        </authorList>
    </citation>
    <scope>NUCLEOTIDE SEQUENCE [LARGE SCALE GENOMIC DNA]</scope>
    <source>
        <strain evidence="2 3">DSM 41524</strain>
    </source>
</reference>
<organism evidence="2 3">
    <name type="scientific">Streptomyces asiaticus subsp. ignotus</name>
    <dbReference type="NCBI Taxonomy" id="3098222"/>
    <lineage>
        <taxon>Bacteria</taxon>
        <taxon>Bacillati</taxon>
        <taxon>Actinomycetota</taxon>
        <taxon>Actinomycetes</taxon>
        <taxon>Kitasatosporales</taxon>
        <taxon>Streptomycetaceae</taxon>
        <taxon>Streptomyces</taxon>
        <taxon>Streptomyces violaceusniger group</taxon>
    </lineage>
</organism>
<gene>
    <name evidence="2" type="ORF">V2J94_45910</name>
</gene>
<keyword evidence="1" id="KW-1133">Transmembrane helix</keyword>
<feature type="transmembrane region" description="Helical" evidence="1">
    <location>
        <begin position="6"/>
        <end position="26"/>
    </location>
</feature>
<name>A0ABU7QCF6_9ACTN</name>
<evidence type="ECO:0008006" key="4">
    <source>
        <dbReference type="Google" id="ProtNLM"/>
    </source>
</evidence>
<evidence type="ECO:0000313" key="2">
    <source>
        <dbReference type="EMBL" id="MEE4599073.1"/>
    </source>
</evidence>
<proteinExistence type="predicted"/>
<protein>
    <recommendedName>
        <fullName evidence="4">NERD domain-containing protein</fullName>
    </recommendedName>
</protein>
<evidence type="ECO:0000256" key="1">
    <source>
        <dbReference type="SAM" id="Phobius"/>
    </source>
</evidence>
<dbReference type="Proteomes" id="UP001354709">
    <property type="component" value="Unassembled WGS sequence"/>
</dbReference>
<dbReference type="RefSeq" id="WP_330816377.1">
    <property type="nucleotide sequence ID" value="NZ_JAZBJO010000063.1"/>
</dbReference>
<evidence type="ECO:0000313" key="3">
    <source>
        <dbReference type="Proteomes" id="UP001354709"/>
    </source>
</evidence>